<dbReference type="SUPFAM" id="SSF52540">
    <property type="entry name" value="P-loop containing nucleoside triphosphate hydrolases"/>
    <property type="match status" value="1"/>
</dbReference>
<dbReference type="FunFam" id="3.40.50.300:FF:000527">
    <property type="entry name" value="Tyrosine-protein kinase etk"/>
    <property type="match status" value="1"/>
</dbReference>
<evidence type="ECO:0000256" key="3">
    <source>
        <dbReference type="ARBA" id="ARBA00008883"/>
    </source>
</evidence>
<proteinExistence type="inferred from homology"/>
<comment type="similarity">
    <text evidence="2">Belongs to the CpsD/CapB family.</text>
</comment>
<keyword evidence="9" id="KW-0547">Nucleotide-binding</keyword>
<protein>
    <recommendedName>
        <fullName evidence="4">non-specific protein-tyrosine kinase</fullName>
        <ecNumber evidence="4">2.7.10.2</ecNumber>
    </recommendedName>
</protein>
<evidence type="ECO:0000256" key="9">
    <source>
        <dbReference type="ARBA" id="ARBA00022741"/>
    </source>
</evidence>
<organism evidence="21 22">
    <name type="scientific">Draconibacterium orientale</name>
    <dbReference type="NCBI Taxonomy" id="1168034"/>
    <lineage>
        <taxon>Bacteria</taxon>
        <taxon>Pseudomonadati</taxon>
        <taxon>Bacteroidota</taxon>
        <taxon>Bacteroidia</taxon>
        <taxon>Marinilabiliales</taxon>
        <taxon>Prolixibacteraceae</taxon>
        <taxon>Draconibacterium</taxon>
    </lineage>
</organism>
<dbReference type="InterPro" id="IPR003856">
    <property type="entry name" value="LPS_length_determ_N"/>
</dbReference>
<evidence type="ECO:0000256" key="17">
    <source>
        <dbReference type="SAM" id="Phobius"/>
    </source>
</evidence>
<evidence type="ECO:0000256" key="13">
    <source>
        <dbReference type="ARBA" id="ARBA00023136"/>
    </source>
</evidence>
<evidence type="ECO:0000259" key="18">
    <source>
        <dbReference type="Pfam" id="PF02706"/>
    </source>
</evidence>
<dbReference type="InterPro" id="IPR032807">
    <property type="entry name" value="GNVR"/>
</dbReference>
<dbReference type="PANTHER" id="PTHR32309:SF13">
    <property type="entry name" value="FERRIC ENTEROBACTIN TRANSPORT PROTEIN FEPE"/>
    <property type="match status" value="1"/>
</dbReference>
<dbReference type="Proteomes" id="UP000181981">
    <property type="component" value="Unassembled WGS sequence"/>
</dbReference>
<evidence type="ECO:0000259" key="20">
    <source>
        <dbReference type="Pfam" id="PF13807"/>
    </source>
</evidence>
<keyword evidence="6" id="KW-0997">Cell inner membrane</keyword>
<dbReference type="Pfam" id="PF02706">
    <property type="entry name" value="Wzz"/>
    <property type="match status" value="1"/>
</dbReference>
<keyword evidence="16" id="KW-0175">Coiled coil</keyword>
<sequence>MTANNNNNQPYNTIEQDDEIDLKRLLFLLLRKWYWLVMGLFLGITGAYLFVKYTPDKYQVNTSLLVTDESKGFDLENLFMDGMMGSSGIASLQNELEFLRSYTLNHQAVDNLNWQTFWQKKNLIIWNGIYLNEPFILNKSGEGLNPAGIPIYITPLSETEYDISVDGEIKLEGQNVKIEFSEIAKYGEPFRNEYFNFTLTPKENSSDLPGEWYRFSFINKSKLTTDYLKRVTTDYGKESEVIKLSVESTEPLRDIHYLNELVRVYLKLKLNLQTQTQKRSLEFIDSQLSGISSDLTAAENTFTEFRSKNQIIDLSSQGSLIMEQLKEIEQEKSQMQMQLDYFKNLQRYLGNIQSADQLVAPSVVGITDATLNALVLKLSELYSRRKVLAFSAYENNPSLILLNQEIEQVNQQLREILVNLIDNTQLSVNTLNLRYTRINNQLNNMPEQEQQLINIQRQYELTNEIYTYLLQRRAELEISLAAAIVDIQVIDPAQFERLIPLNKSPMLILLIGAFLGLLLPGVLILLVDLLDNSIHLQEDIEKLTPLPILGNVLHSTDKSELVVIHHPRAPITESYRTIRTNLQFKLQDKQKVIGLHSVQPGEGKSFNATNLACIMAMNDKKTVIIGVDMRKPRLNNIFNLANTKGLSNYLAGQSSSKAILQQTEIENLSVIASGPIPPNPAELIERPAFSQLLEELKAQFDYIIIDNAPVSRVTDGLITSRHSDLNLFILRYGVSKKSQLKFINDIARQGTMHNPALIINDIKLHRFGYGYGHSYQYAYGKGYAV</sequence>
<feature type="coiled-coil region" evidence="16">
    <location>
        <begin position="399"/>
        <end position="458"/>
    </location>
</feature>
<keyword evidence="7" id="KW-0808">Transferase</keyword>
<evidence type="ECO:0000256" key="12">
    <source>
        <dbReference type="ARBA" id="ARBA00022989"/>
    </source>
</evidence>
<reference evidence="21 22" key="1">
    <citation type="submission" date="2016-10" db="EMBL/GenBank/DDBJ databases">
        <authorList>
            <person name="de Groot N.N."/>
        </authorList>
    </citation>
    <scope>NUCLEOTIDE SEQUENCE [LARGE SCALE GENOMIC DNA]</scope>
    <source>
        <strain evidence="21 22">DSM 25947</strain>
    </source>
</reference>
<keyword evidence="13 17" id="KW-0472">Membrane</keyword>
<feature type="domain" description="Polysaccharide chain length determinant N-terminal" evidence="18">
    <location>
        <begin position="18"/>
        <end position="111"/>
    </location>
</feature>
<name>A0A1I0J6D2_9BACT</name>
<keyword evidence="14" id="KW-0829">Tyrosine-protein kinase</keyword>
<evidence type="ECO:0000256" key="10">
    <source>
        <dbReference type="ARBA" id="ARBA00022777"/>
    </source>
</evidence>
<evidence type="ECO:0000256" key="6">
    <source>
        <dbReference type="ARBA" id="ARBA00022519"/>
    </source>
</evidence>
<dbReference type="EC" id="2.7.10.2" evidence="4"/>
<dbReference type="InterPro" id="IPR025669">
    <property type="entry name" value="AAA_dom"/>
</dbReference>
<dbReference type="Pfam" id="PF13807">
    <property type="entry name" value="GNVR"/>
    <property type="match status" value="1"/>
</dbReference>
<feature type="domain" description="Tyrosine-protein kinase G-rich" evidence="20">
    <location>
        <begin position="448"/>
        <end position="525"/>
    </location>
</feature>
<dbReference type="NCBIfam" id="TIGR01007">
    <property type="entry name" value="eps_fam"/>
    <property type="match status" value="1"/>
</dbReference>
<dbReference type="RefSeq" id="WP_074781063.1">
    <property type="nucleotide sequence ID" value="NZ_FOHT01000038.1"/>
</dbReference>
<evidence type="ECO:0000256" key="14">
    <source>
        <dbReference type="ARBA" id="ARBA00023137"/>
    </source>
</evidence>
<evidence type="ECO:0000313" key="21">
    <source>
        <dbReference type="EMBL" id="SEU05304.1"/>
    </source>
</evidence>
<dbReference type="GO" id="GO:0005886">
    <property type="term" value="C:plasma membrane"/>
    <property type="evidence" value="ECO:0007669"/>
    <property type="project" value="UniProtKB-SubCell"/>
</dbReference>
<dbReference type="PANTHER" id="PTHR32309">
    <property type="entry name" value="TYROSINE-PROTEIN KINASE"/>
    <property type="match status" value="1"/>
</dbReference>
<accession>A0A1I0J6D2</accession>
<comment type="subcellular location">
    <subcellularLocation>
        <location evidence="1">Cell inner membrane</location>
        <topology evidence="1">Multi-pass membrane protein</topology>
    </subcellularLocation>
</comment>
<keyword evidence="8 17" id="KW-0812">Transmembrane</keyword>
<evidence type="ECO:0000259" key="19">
    <source>
        <dbReference type="Pfam" id="PF13614"/>
    </source>
</evidence>
<gene>
    <name evidence="21" type="ORF">SAMN05444285_13811</name>
</gene>
<dbReference type="GO" id="GO:0042802">
    <property type="term" value="F:identical protein binding"/>
    <property type="evidence" value="ECO:0007669"/>
    <property type="project" value="UniProtKB-ARBA"/>
</dbReference>
<dbReference type="Gene3D" id="3.40.50.300">
    <property type="entry name" value="P-loop containing nucleotide triphosphate hydrolases"/>
    <property type="match status" value="1"/>
</dbReference>
<dbReference type="InterPro" id="IPR005702">
    <property type="entry name" value="Wzc-like_C"/>
</dbReference>
<evidence type="ECO:0000256" key="16">
    <source>
        <dbReference type="SAM" id="Coils"/>
    </source>
</evidence>
<keyword evidence="5" id="KW-1003">Cell membrane</keyword>
<dbReference type="InterPro" id="IPR027417">
    <property type="entry name" value="P-loop_NTPase"/>
</dbReference>
<dbReference type="CDD" id="cd05387">
    <property type="entry name" value="BY-kinase"/>
    <property type="match status" value="1"/>
</dbReference>
<evidence type="ECO:0000256" key="5">
    <source>
        <dbReference type="ARBA" id="ARBA00022475"/>
    </source>
</evidence>
<evidence type="ECO:0000313" key="22">
    <source>
        <dbReference type="Proteomes" id="UP000181981"/>
    </source>
</evidence>
<keyword evidence="12 17" id="KW-1133">Transmembrane helix</keyword>
<dbReference type="AlphaFoldDB" id="A0A1I0J6D2"/>
<evidence type="ECO:0000256" key="1">
    <source>
        <dbReference type="ARBA" id="ARBA00004429"/>
    </source>
</evidence>
<evidence type="ECO:0000256" key="4">
    <source>
        <dbReference type="ARBA" id="ARBA00011903"/>
    </source>
</evidence>
<comment type="similarity">
    <text evidence="3">Belongs to the etk/wzc family.</text>
</comment>
<keyword evidence="10" id="KW-0418">Kinase</keyword>
<dbReference type="EMBL" id="FOHT01000038">
    <property type="protein sequence ID" value="SEU05304.1"/>
    <property type="molecule type" value="Genomic_DNA"/>
</dbReference>
<dbReference type="Pfam" id="PF13614">
    <property type="entry name" value="AAA_31"/>
    <property type="match status" value="1"/>
</dbReference>
<dbReference type="GO" id="GO:0004715">
    <property type="term" value="F:non-membrane spanning protein tyrosine kinase activity"/>
    <property type="evidence" value="ECO:0007669"/>
    <property type="project" value="UniProtKB-EC"/>
</dbReference>
<evidence type="ECO:0000256" key="15">
    <source>
        <dbReference type="ARBA" id="ARBA00051245"/>
    </source>
</evidence>
<feature type="transmembrane region" description="Helical" evidence="17">
    <location>
        <begin position="507"/>
        <end position="527"/>
    </location>
</feature>
<feature type="domain" description="AAA" evidence="19">
    <location>
        <begin position="591"/>
        <end position="710"/>
    </location>
</feature>
<dbReference type="InterPro" id="IPR050445">
    <property type="entry name" value="Bact_polysacc_biosynth/exp"/>
</dbReference>
<evidence type="ECO:0000256" key="2">
    <source>
        <dbReference type="ARBA" id="ARBA00007316"/>
    </source>
</evidence>
<dbReference type="OrthoDB" id="9794577at2"/>
<evidence type="ECO:0000256" key="7">
    <source>
        <dbReference type="ARBA" id="ARBA00022679"/>
    </source>
</evidence>
<dbReference type="GO" id="GO:0005524">
    <property type="term" value="F:ATP binding"/>
    <property type="evidence" value="ECO:0007669"/>
    <property type="project" value="UniProtKB-KW"/>
</dbReference>
<evidence type="ECO:0000256" key="8">
    <source>
        <dbReference type="ARBA" id="ARBA00022692"/>
    </source>
</evidence>
<evidence type="ECO:0000256" key="11">
    <source>
        <dbReference type="ARBA" id="ARBA00022840"/>
    </source>
</evidence>
<keyword evidence="11" id="KW-0067">ATP-binding</keyword>
<feature type="transmembrane region" description="Helical" evidence="17">
    <location>
        <begin position="33"/>
        <end position="51"/>
    </location>
</feature>
<comment type="catalytic activity">
    <reaction evidence="15">
        <text>L-tyrosyl-[protein] + ATP = O-phospho-L-tyrosyl-[protein] + ADP + H(+)</text>
        <dbReference type="Rhea" id="RHEA:10596"/>
        <dbReference type="Rhea" id="RHEA-COMP:10136"/>
        <dbReference type="Rhea" id="RHEA-COMP:20101"/>
        <dbReference type="ChEBI" id="CHEBI:15378"/>
        <dbReference type="ChEBI" id="CHEBI:30616"/>
        <dbReference type="ChEBI" id="CHEBI:46858"/>
        <dbReference type="ChEBI" id="CHEBI:61978"/>
        <dbReference type="ChEBI" id="CHEBI:456216"/>
        <dbReference type="EC" id="2.7.10.2"/>
    </reaction>
</comment>